<dbReference type="RefSeq" id="XP_002677866.1">
    <property type="nucleotide sequence ID" value="XM_002677820.1"/>
</dbReference>
<proteinExistence type="inferred from homology"/>
<name>D2VDC8_NAEGR</name>
<dbReference type="eggNOG" id="KOG1876">
    <property type="taxonomic scope" value="Eukaryota"/>
</dbReference>
<keyword evidence="5" id="KW-0206">Cytoskeleton</keyword>
<dbReference type="AlphaFoldDB" id="D2VDC8"/>
<evidence type="ECO:0000313" key="7">
    <source>
        <dbReference type="Proteomes" id="UP000006671"/>
    </source>
</evidence>
<dbReference type="Pfam" id="PF05856">
    <property type="entry name" value="ARPC4"/>
    <property type="match status" value="1"/>
</dbReference>
<dbReference type="EMBL" id="GG738864">
    <property type="protein sequence ID" value="EFC45122.1"/>
    <property type="molecule type" value="Genomic_DNA"/>
</dbReference>
<keyword evidence="3" id="KW-0963">Cytoplasm</keyword>
<dbReference type="InterPro" id="IPR034666">
    <property type="entry name" value="ARPC2/4"/>
</dbReference>
<dbReference type="STRING" id="5762.D2VDC8"/>
<dbReference type="PANTHER" id="PTHR22629:SF0">
    <property type="entry name" value="ACTIN-RELATED PROTEIN 2_3 COMPLEX SUBUNIT 4"/>
    <property type="match status" value="1"/>
</dbReference>
<dbReference type="SUPFAM" id="SSF69645">
    <property type="entry name" value="Arp2/3 complex subunits"/>
    <property type="match status" value="1"/>
</dbReference>
<comment type="subcellular location">
    <subcellularLocation>
        <location evidence="1">Cytoplasm</location>
        <location evidence="1">Cytoskeleton</location>
    </subcellularLocation>
</comment>
<feature type="non-terminal residue" evidence="6">
    <location>
        <position position="1"/>
    </location>
</feature>
<dbReference type="GeneID" id="8857069"/>
<evidence type="ECO:0000256" key="5">
    <source>
        <dbReference type="ARBA" id="ARBA00023212"/>
    </source>
</evidence>
<evidence type="ECO:0000313" key="6">
    <source>
        <dbReference type="EMBL" id="EFC45122.1"/>
    </source>
</evidence>
<dbReference type="GO" id="GO:0034314">
    <property type="term" value="P:Arp2/3 complex-mediated actin nucleation"/>
    <property type="evidence" value="ECO:0007669"/>
    <property type="project" value="InterPro"/>
</dbReference>
<evidence type="ECO:0000256" key="1">
    <source>
        <dbReference type="ARBA" id="ARBA00004245"/>
    </source>
</evidence>
<reference evidence="6 7" key="1">
    <citation type="journal article" date="2010" name="Cell">
        <title>The genome of Naegleria gruberi illuminates early eukaryotic versatility.</title>
        <authorList>
            <person name="Fritz-Laylin L.K."/>
            <person name="Prochnik S.E."/>
            <person name="Ginger M.L."/>
            <person name="Dacks J.B."/>
            <person name="Carpenter M.L."/>
            <person name="Field M.C."/>
            <person name="Kuo A."/>
            <person name="Paredez A."/>
            <person name="Chapman J."/>
            <person name="Pham J."/>
            <person name="Shu S."/>
            <person name="Neupane R."/>
            <person name="Cipriano M."/>
            <person name="Mancuso J."/>
            <person name="Tu H."/>
            <person name="Salamov A."/>
            <person name="Lindquist E."/>
            <person name="Shapiro H."/>
            <person name="Lucas S."/>
            <person name="Grigoriev I.V."/>
            <person name="Cande W.Z."/>
            <person name="Fulton C."/>
            <person name="Rokhsar D.S."/>
            <person name="Dawson S.C."/>
        </authorList>
    </citation>
    <scope>NUCLEOTIDE SEQUENCE [LARGE SCALE GENOMIC DNA]</scope>
    <source>
        <strain evidence="6 7">NEG-M</strain>
    </source>
</reference>
<organism evidence="7">
    <name type="scientific">Naegleria gruberi</name>
    <name type="common">Amoeba</name>
    <dbReference type="NCBI Taxonomy" id="5762"/>
    <lineage>
        <taxon>Eukaryota</taxon>
        <taxon>Discoba</taxon>
        <taxon>Heterolobosea</taxon>
        <taxon>Tetramitia</taxon>
        <taxon>Eutetramitia</taxon>
        <taxon>Vahlkampfiidae</taxon>
        <taxon>Naegleria</taxon>
    </lineage>
</organism>
<dbReference type="InterPro" id="IPR008384">
    <property type="entry name" value="ARPC4"/>
</dbReference>
<dbReference type="InParanoid" id="D2VDC8"/>
<evidence type="ECO:0000256" key="3">
    <source>
        <dbReference type="ARBA" id="ARBA00022490"/>
    </source>
</evidence>
<accession>D2VDC8</accession>
<keyword evidence="4" id="KW-0009">Actin-binding</keyword>
<dbReference type="OrthoDB" id="336240at2759"/>
<dbReference type="GO" id="GO:0005885">
    <property type="term" value="C:Arp2/3 protein complex"/>
    <property type="evidence" value="ECO:0007669"/>
    <property type="project" value="InterPro"/>
</dbReference>
<feature type="non-terminal residue" evidence="6">
    <location>
        <position position="81"/>
    </location>
</feature>
<comment type="similarity">
    <text evidence="2">Belongs to the ARPC4 family.</text>
</comment>
<dbReference type="VEuPathDB" id="AmoebaDB:NAEGRDRAFT_5018"/>
<dbReference type="PANTHER" id="PTHR22629">
    <property type="entry name" value="ARP2/3 COMPLEX 20 KD SUBUNIT"/>
    <property type="match status" value="1"/>
</dbReference>
<protein>
    <submittedName>
        <fullName evidence="6">Predicted protein</fullName>
    </submittedName>
</protein>
<dbReference type="GO" id="GO:0051015">
    <property type="term" value="F:actin filament binding"/>
    <property type="evidence" value="ECO:0007669"/>
    <property type="project" value="TreeGrafter"/>
</dbReference>
<evidence type="ECO:0000256" key="4">
    <source>
        <dbReference type="ARBA" id="ARBA00023203"/>
    </source>
</evidence>
<evidence type="ECO:0000256" key="2">
    <source>
        <dbReference type="ARBA" id="ARBA00005919"/>
    </source>
</evidence>
<dbReference type="Proteomes" id="UP000006671">
    <property type="component" value="Unassembled WGS sequence"/>
</dbReference>
<dbReference type="KEGG" id="ngr:NAEGRDRAFT_5018"/>
<sequence>LIEGSCNSIRISFRINGDDEISRILIRKFMRIVHNRAESLEILRRKPISGYDITFLLTLSHLQQMNHELLIDSILNFIKTS</sequence>
<dbReference type="Gene3D" id="3.30.1460.20">
    <property type="match status" value="1"/>
</dbReference>
<dbReference type="GO" id="GO:0030041">
    <property type="term" value="P:actin filament polymerization"/>
    <property type="evidence" value="ECO:0007669"/>
    <property type="project" value="InterPro"/>
</dbReference>
<gene>
    <name evidence="6" type="ORF">NAEGRDRAFT_5018</name>
</gene>
<keyword evidence="7" id="KW-1185">Reference proteome</keyword>